<comment type="caution">
    <text evidence="1">The sequence shown here is derived from an EMBL/GenBank/DDBJ whole genome shotgun (WGS) entry which is preliminary data.</text>
</comment>
<dbReference type="AlphaFoldDB" id="A0A835PQ03"/>
<evidence type="ECO:0000313" key="1">
    <source>
        <dbReference type="EMBL" id="KAG0455253.1"/>
    </source>
</evidence>
<gene>
    <name evidence="1" type="ORF">HPP92_024545</name>
</gene>
<evidence type="ECO:0000313" key="2">
    <source>
        <dbReference type="Proteomes" id="UP000636800"/>
    </source>
</evidence>
<accession>A0A835PQ03</accession>
<dbReference type="Proteomes" id="UP000636800">
    <property type="component" value="Chromosome 13"/>
</dbReference>
<name>A0A835PQ03_VANPL</name>
<sequence length="152" mass="16935">MIICGGSSFLAREDFHPTSLGTIGCIVHLVVGLSFFESRENWSTSQDACVHSRSPLDWICVAKPEGIEVLGTYFRPQFREESFDVVLDKGALDALMEPNIGLELGNKYLNQAQALVNAIKSENQIREEYYSNFDSIHSLKDLELGPREHSGA</sequence>
<dbReference type="OrthoDB" id="27962at2759"/>
<protein>
    <submittedName>
        <fullName evidence="1">Uncharacterized protein</fullName>
    </submittedName>
</protein>
<keyword evidence="2" id="KW-1185">Reference proteome</keyword>
<reference evidence="1 2" key="1">
    <citation type="journal article" date="2020" name="Nat. Food">
        <title>A phased Vanilla planifolia genome enables genetic improvement of flavour and production.</title>
        <authorList>
            <person name="Hasing T."/>
            <person name="Tang H."/>
            <person name="Brym M."/>
            <person name="Khazi F."/>
            <person name="Huang T."/>
            <person name="Chambers A.H."/>
        </authorList>
    </citation>
    <scope>NUCLEOTIDE SEQUENCE [LARGE SCALE GENOMIC DNA]</scope>
    <source>
        <tissue evidence="1">Leaf</tissue>
    </source>
</reference>
<organism evidence="1 2">
    <name type="scientific">Vanilla planifolia</name>
    <name type="common">Vanilla</name>
    <dbReference type="NCBI Taxonomy" id="51239"/>
    <lineage>
        <taxon>Eukaryota</taxon>
        <taxon>Viridiplantae</taxon>
        <taxon>Streptophyta</taxon>
        <taxon>Embryophyta</taxon>
        <taxon>Tracheophyta</taxon>
        <taxon>Spermatophyta</taxon>
        <taxon>Magnoliopsida</taxon>
        <taxon>Liliopsida</taxon>
        <taxon>Asparagales</taxon>
        <taxon>Orchidaceae</taxon>
        <taxon>Vanilloideae</taxon>
        <taxon>Vanilleae</taxon>
        <taxon>Vanilla</taxon>
    </lineage>
</organism>
<proteinExistence type="predicted"/>
<dbReference type="EMBL" id="JADCNL010000013">
    <property type="protein sequence ID" value="KAG0455253.1"/>
    <property type="molecule type" value="Genomic_DNA"/>
</dbReference>